<evidence type="ECO:0000259" key="1">
    <source>
        <dbReference type="SMART" id="SM01022"/>
    </source>
</evidence>
<dbReference type="Proteomes" id="UP001597145">
    <property type="component" value="Unassembled WGS sequence"/>
</dbReference>
<proteinExistence type="predicted"/>
<dbReference type="SUPFAM" id="SSF88697">
    <property type="entry name" value="PUA domain-like"/>
    <property type="match status" value="1"/>
</dbReference>
<dbReference type="Pfam" id="PF04266">
    <property type="entry name" value="ASCH"/>
    <property type="match status" value="1"/>
</dbReference>
<accession>A0ABW4FIL9</accession>
<gene>
    <name evidence="2" type="ORF">ACFSCY_08960</name>
</gene>
<evidence type="ECO:0000313" key="3">
    <source>
        <dbReference type="Proteomes" id="UP001597145"/>
    </source>
</evidence>
<evidence type="ECO:0000313" key="2">
    <source>
        <dbReference type="EMBL" id="MFD1529571.1"/>
    </source>
</evidence>
<organism evidence="2 3">
    <name type="scientific">Pseudonocardia aurantiaca</name>
    <dbReference type="NCBI Taxonomy" id="75290"/>
    <lineage>
        <taxon>Bacteria</taxon>
        <taxon>Bacillati</taxon>
        <taxon>Actinomycetota</taxon>
        <taxon>Actinomycetes</taxon>
        <taxon>Pseudonocardiales</taxon>
        <taxon>Pseudonocardiaceae</taxon>
        <taxon>Pseudonocardia</taxon>
    </lineage>
</organism>
<dbReference type="EMBL" id="JBHUCP010000005">
    <property type="protein sequence ID" value="MFD1529571.1"/>
    <property type="molecule type" value="Genomic_DNA"/>
</dbReference>
<protein>
    <submittedName>
        <fullName evidence="2">ASCH domain-containing protein</fullName>
    </submittedName>
</protein>
<dbReference type="SMART" id="SM01022">
    <property type="entry name" value="ASCH"/>
    <property type="match status" value="1"/>
</dbReference>
<name>A0ABW4FIL9_9PSEU</name>
<comment type="caution">
    <text evidence="2">The sequence shown here is derived from an EMBL/GenBank/DDBJ whole genome shotgun (WGS) entry which is preliminary data.</text>
</comment>
<keyword evidence="3" id="KW-1185">Reference proteome</keyword>
<dbReference type="InterPro" id="IPR007374">
    <property type="entry name" value="ASCH_domain"/>
</dbReference>
<dbReference type="Gene3D" id="2.30.130.30">
    <property type="entry name" value="Hypothetical protein"/>
    <property type="match status" value="1"/>
</dbReference>
<sequence>MPVHEMRFLRRYFDLVASGRKTVEVRVADAKRNAIAAGDTIRFRCAELRVDSEVTAVRRYRSFAELVDHESFAALDPTTGRNEQLANLRRIYPPEREALGVVAIGVRVLSTS</sequence>
<reference evidence="3" key="1">
    <citation type="journal article" date="2019" name="Int. J. Syst. Evol. Microbiol.">
        <title>The Global Catalogue of Microorganisms (GCM) 10K type strain sequencing project: providing services to taxonomists for standard genome sequencing and annotation.</title>
        <authorList>
            <consortium name="The Broad Institute Genomics Platform"/>
            <consortium name="The Broad Institute Genome Sequencing Center for Infectious Disease"/>
            <person name="Wu L."/>
            <person name="Ma J."/>
        </authorList>
    </citation>
    <scope>NUCLEOTIDE SEQUENCE [LARGE SCALE GENOMIC DNA]</scope>
    <source>
        <strain evidence="3">JCM 12165</strain>
    </source>
</reference>
<dbReference type="RefSeq" id="WP_343981614.1">
    <property type="nucleotide sequence ID" value="NZ_BAAAJG010000015.1"/>
</dbReference>
<dbReference type="InterPro" id="IPR015947">
    <property type="entry name" value="PUA-like_sf"/>
</dbReference>
<feature type="domain" description="ASCH" evidence="1">
    <location>
        <begin position="6"/>
        <end position="110"/>
    </location>
</feature>